<keyword evidence="2" id="KW-0732">Signal</keyword>
<keyword evidence="5" id="KW-1185">Reference proteome</keyword>
<dbReference type="InterPro" id="IPR025275">
    <property type="entry name" value="DUF4015"/>
</dbReference>
<evidence type="ECO:0000256" key="1">
    <source>
        <dbReference type="SAM" id="Coils"/>
    </source>
</evidence>
<sequence length="568" mass="64904">MRNKWYFLIPLLCIFLASCSAEGTLNKETKNVTEYNQSLKDNIEEISQLENNISNKLKEVSSSEKEFQQKKHEGLELLKDQESKYEDIEKDFEDYEKSLEKLDKVNTEKLDEDNVNNFKQLHESLTDHVNLLKGYLKDVDHLNNKQKNMFNTLKEDEATFKEASLYIKENNDIISELNKNLSKLITSHNNLNKIIATKDESLKDNLEDMTNLTVENITMENSFPERLAFVPDINIPYPEDGVKGIYVSGYNAGGAQLDELIGFMNESGLNSVVIDVKGDYGDIMFDIDTGNELISNFTFNYYDAEAVLKKLEENNIYPIARIVTFKDTLLAEEKPEWSFKKSDGTLWKNGNGESFINPFLKEVWDYNLDVAVAAAKAGFKDIQFDYVRFPEGFETYSNELAFDSGSYDKNDRVSAILDFVNYAHEHLKQYNVDVSVDLFGYAAIEGEAPGIGQNFGQLAEAADVMSAMIYPSHWSEGYFDVLAPDTEPYKVIDGYIEVEKEVFNTLENPPVSRPWLQDFTASYLGAGNFIQYNKEEVEAQVKALNDHGVNEFLLWDATNKYSRGVNFK</sequence>
<feature type="domain" description="DUF4015" evidence="3">
    <location>
        <begin position="244"/>
        <end position="561"/>
    </location>
</feature>
<feature type="coiled-coil region" evidence="1">
    <location>
        <begin position="32"/>
        <end position="105"/>
    </location>
</feature>
<evidence type="ECO:0000256" key="2">
    <source>
        <dbReference type="SAM" id="SignalP"/>
    </source>
</evidence>
<feature type="chain" id="PRO_5040337037" evidence="2">
    <location>
        <begin position="24"/>
        <end position="568"/>
    </location>
</feature>
<dbReference type="EMBL" id="JACHHF010000009">
    <property type="protein sequence ID" value="MBB5176594.1"/>
    <property type="molecule type" value="Genomic_DNA"/>
</dbReference>
<keyword evidence="1" id="KW-0175">Coiled coil</keyword>
<dbReference type="RefSeq" id="WP_219490158.1">
    <property type="nucleotide sequence ID" value="NZ_CBCRYX010000010.1"/>
</dbReference>
<proteinExistence type="predicted"/>
<accession>A0A9Q2D1C9</accession>
<dbReference type="Pfam" id="PF13200">
    <property type="entry name" value="DUF4015"/>
    <property type="match status" value="1"/>
</dbReference>
<protein>
    <submittedName>
        <fullName evidence="4">CHASE3 domain sensor protein</fullName>
    </submittedName>
</protein>
<evidence type="ECO:0000313" key="4">
    <source>
        <dbReference type="EMBL" id="MBB5176594.1"/>
    </source>
</evidence>
<comment type="caution">
    <text evidence="4">The sequence shown here is derived from an EMBL/GenBank/DDBJ whole genome shotgun (WGS) entry which is preliminary data.</text>
</comment>
<feature type="signal peptide" evidence="2">
    <location>
        <begin position="1"/>
        <end position="23"/>
    </location>
</feature>
<reference evidence="4 5" key="1">
    <citation type="submission" date="2020-08" db="EMBL/GenBank/DDBJ databases">
        <title>Genomic Encyclopedia of Type Strains, Phase IV (KMG-IV): sequencing the most valuable type-strain genomes for metagenomic binning, comparative biology and taxonomic classification.</title>
        <authorList>
            <person name="Goeker M."/>
        </authorList>
    </citation>
    <scope>NUCLEOTIDE SEQUENCE [LARGE SCALE GENOMIC DNA]</scope>
    <source>
        <strain evidence="4 5">DSM 19163</strain>
    </source>
</reference>
<evidence type="ECO:0000313" key="5">
    <source>
        <dbReference type="Proteomes" id="UP000579136"/>
    </source>
</evidence>
<dbReference type="PROSITE" id="PS51257">
    <property type="entry name" value="PROKAR_LIPOPROTEIN"/>
    <property type="match status" value="1"/>
</dbReference>
<gene>
    <name evidence="4" type="ORF">HNQ45_001482</name>
</gene>
<evidence type="ECO:0000259" key="3">
    <source>
        <dbReference type="Pfam" id="PF13200"/>
    </source>
</evidence>
<organism evidence="4 5">
    <name type="scientific">Nosocomiicoccus ampullae</name>
    <dbReference type="NCBI Taxonomy" id="489910"/>
    <lineage>
        <taxon>Bacteria</taxon>
        <taxon>Bacillati</taxon>
        <taxon>Bacillota</taxon>
        <taxon>Bacilli</taxon>
        <taxon>Bacillales</taxon>
        <taxon>Staphylococcaceae</taxon>
        <taxon>Nosocomiicoccus</taxon>
    </lineage>
</organism>
<dbReference type="AlphaFoldDB" id="A0A9Q2D1C9"/>
<dbReference type="InterPro" id="IPR017853">
    <property type="entry name" value="GH"/>
</dbReference>
<dbReference type="Gene3D" id="3.20.20.80">
    <property type="entry name" value="Glycosidases"/>
    <property type="match status" value="1"/>
</dbReference>
<name>A0A9Q2D1C9_9STAP</name>
<dbReference type="Proteomes" id="UP000579136">
    <property type="component" value="Unassembled WGS sequence"/>
</dbReference>
<dbReference type="SUPFAM" id="SSF51445">
    <property type="entry name" value="(Trans)glycosidases"/>
    <property type="match status" value="1"/>
</dbReference>